<dbReference type="Proteomes" id="UP000474567">
    <property type="component" value="Unassembled WGS sequence"/>
</dbReference>
<comment type="caution">
    <text evidence="1">The sequence shown here is derived from an EMBL/GenBank/DDBJ whole genome shotgun (WGS) entry which is preliminary data.</text>
</comment>
<keyword evidence="2" id="KW-1185">Reference proteome</keyword>
<evidence type="ECO:0000313" key="2">
    <source>
        <dbReference type="Proteomes" id="UP000474567"/>
    </source>
</evidence>
<name>A0ABM8KNV7_9FLAO</name>
<gene>
    <name evidence="1" type="ORF">FLACOL7796_04164</name>
</gene>
<dbReference type="RefSeq" id="WP_173967987.1">
    <property type="nucleotide sequence ID" value="NZ_CADCST010000131.1"/>
</dbReference>
<dbReference type="EMBL" id="CADCST010000131">
    <property type="protein sequence ID" value="CAA9202229.1"/>
    <property type="molecule type" value="Genomic_DNA"/>
</dbReference>
<reference evidence="1 2" key="1">
    <citation type="submission" date="2020-02" db="EMBL/GenBank/DDBJ databases">
        <authorList>
            <person name="Criscuolo A."/>
        </authorList>
    </citation>
    <scope>NUCLEOTIDE SEQUENCE [LARGE SCALE GENOMIC DNA]</scope>
    <source>
        <strain evidence="1">CECT7796</strain>
    </source>
</reference>
<evidence type="ECO:0000313" key="1">
    <source>
        <dbReference type="EMBL" id="CAA9202229.1"/>
    </source>
</evidence>
<protein>
    <submittedName>
        <fullName evidence="1">Uncharacterized protein</fullName>
    </submittedName>
</protein>
<organism evidence="1 2">
    <name type="scientific">Flavobacterium collinsii</name>
    <dbReference type="NCBI Taxonomy" id="1114861"/>
    <lineage>
        <taxon>Bacteria</taxon>
        <taxon>Pseudomonadati</taxon>
        <taxon>Bacteroidota</taxon>
        <taxon>Flavobacteriia</taxon>
        <taxon>Flavobacteriales</taxon>
        <taxon>Flavobacteriaceae</taxon>
        <taxon>Flavobacterium</taxon>
    </lineage>
</organism>
<accession>A0ABM8KNV7</accession>
<sequence>MNNEKLFKESIKFINENPNCLSNQIPQYLIEYWTTDNFNNEDLKATEQWSVFMHILIFKKELGVEFSIAIDEFEMLRFHWQAMLFAISKDNPTELIIQPFKIFDIENWGNIEIE</sequence>
<proteinExistence type="predicted"/>